<feature type="domain" description="DUF1985" evidence="1">
    <location>
        <begin position="127"/>
        <end position="284"/>
    </location>
</feature>
<dbReference type="InterPro" id="IPR015410">
    <property type="entry name" value="DUF1985"/>
</dbReference>
<accession>A0AA41S496</accession>
<dbReference type="PANTHER" id="PTHR48449">
    <property type="entry name" value="DUF1985 DOMAIN-CONTAINING PROTEIN"/>
    <property type="match status" value="1"/>
</dbReference>
<dbReference type="Proteomes" id="UP001177140">
    <property type="component" value="Unassembled WGS sequence"/>
</dbReference>
<gene>
    <name evidence="2" type="ORF">MKW94_025620</name>
</gene>
<sequence>MSVVAIIMTTQQTRLTLTNNLGKTDDFQHLCTIYLQLDQCFVQLFIVFFSRYIYPKYLRKACCKINNYSSLITLGDVWSVMSKTEEAQFRETAIGYLMDMPAKQKWSAAVFCFLMSRRINVEPERRTDDEIWFNIQESNRELCFRKEDFALISGLNFRQLSDRDFIVPAGKSKLMEKHFPRKKKTKGMDLYDFLIFKTVACNRDDKKYPGSDKMNRRRKIYINKEPVPCEAADRVKVALIYVVHMFLLGKQDIHYIDADLWHLVENLSDFNNYPWGERVYKSTFCKSVSAFDFQIKKIAKNEQQEHPRGVVVQSVKPQGMPQVLVVWFLALFPGVLETWGETVSNGLFWRPLMLKVLCLKTINHNQLVETVKRSDLEMKITTQDAQKDRLQEMIEKILKGMVSLQKGTVSDFQIVVTLEFLVLFHYFASDLS</sequence>
<dbReference type="EMBL" id="JAJJMA010078663">
    <property type="protein sequence ID" value="MCL7028361.1"/>
    <property type="molecule type" value="Genomic_DNA"/>
</dbReference>
<dbReference type="Pfam" id="PF09331">
    <property type="entry name" value="DUF1985"/>
    <property type="match status" value="1"/>
</dbReference>
<evidence type="ECO:0000313" key="2">
    <source>
        <dbReference type="EMBL" id="MCL7028361.1"/>
    </source>
</evidence>
<evidence type="ECO:0000313" key="3">
    <source>
        <dbReference type="Proteomes" id="UP001177140"/>
    </source>
</evidence>
<dbReference type="PANTHER" id="PTHR48449:SF1">
    <property type="entry name" value="DUF1985 DOMAIN-CONTAINING PROTEIN"/>
    <property type="match status" value="1"/>
</dbReference>
<evidence type="ECO:0000259" key="1">
    <source>
        <dbReference type="Pfam" id="PF09331"/>
    </source>
</evidence>
<name>A0AA41S496_PAPNU</name>
<organism evidence="2 3">
    <name type="scientific">Papaver nudicaule</name>
    <name type="common">Iceland poppy</name>
    <dbReference type="NCBI Taxonomy" id="74823"/>
    <lineage>
        <taxon>Eukaryota</taxon>
        <taxon>Viridiplantae</taxon>
        <taxon>Streptophyta</taxon>
        <taxon>Embryophyta</taxon>
        <taxon>Tracheophyta</taxon>
        <taxon>Spermatophyta</taxon>
        <taxon>Magnoliopsida</taxon>
        <taxon>Ranunculales</taxon>
        <taxon>Papaveraceae</taxon>
        <taxon>Papaveroideae</taxon>
        <taxon>Papaver</taxon>
    </lineage>
</organism>
<dbReference type="AlphaFoldDB" id="A0AA41S496"/>
<proteinExistence type="predicted"/>
<reference evidence="2" key="1">
    <citation type="submission" date="2022-03" db="EMBL/GenBank/DDBJ databases">
        <title>A functionally conserved STORR gene fusion in Papaver species that diverged 16.8 million years ago.</title>
        <authorList>
            <person name="Catania T."/>
        </authorList>
    </citation>
    <scope>NUCLEOTIDE SEQUENCE</scope>
    <source>
        <strain evidence="2">S-191538</strain>
    </source>
</reference>
<protein>
    <recommendedName>
        <fullName evidence="1">DUF1985 domain-containing protein</fullName>
    </recommendedName>
</protein>
<comment type="caution">
    <text evidence="2">The sequence shown here is derived from an EMBL/GenBank/DDBJ whole genome shotgun (WGS) entry which is preliminary data.</text>
</comment>
<keyword evidence="3" id="KW-1185">Reference proteome</keyword>